<dbReference type="Proteomes" id="UP000193144">
    <property type="component" value="Unassembled WGS sequence"/>
</dbReference>
<evidence type="ECO:0000313" key="10">
    <source>
        <dbReference type="Proteomes" id="UP000193144"/>
    </source>
</evidence>
<feature type="domain" description="Protein kinase" evidence="8">
    <location>
        <begin position="157"/>
        <end position="481"/>
    </location>
</feature>
<keyword evidence="3 6" id="KW-0547">Nucleotide-binding</keyword>
<evidence type="ECO:0000256" key="7">
    <source>
        <dbReference type="SAM" id="MobiDB-lite"/>
    </source>
</evidence>
<dbReference type="PROSITE" id="PS50011">
    <property type="entry name" value="PROTEIN_KINASE_DOM"/>
    <property type="match status" value="1"/>
</dbReference>
<dbReference type="Gene3D" id="3.30.200.20">
    <property type="entry name" value="Phosphorylase Kinase, domain 1"/>
    <property type="match status" value="1"/>
</dbReference>
<evidence type="ECO:0000313" key="9">
    <source>
        <dbReference type="EMBL" id="ORX96384.1"/>
    </source>
</evidence>
<sequence>MSPTMSPMSPGVERRGSTPGSPDVMVIDREEAASGSSRASPAAVDSPSAAEYDPTQDMQEDQARAAQQTGKADISIGTSHNDSQEQQRQLAPMKKAKKEIDMFADDDDDEEIEDNGDIQEDVQKPTVLDVRLLDNWDDPDGYYKVHHNELVGPGNRYNIVQTLGKGMFANVVRATDMATTGNQGNVAIKIVRRNDLMKQAGFKEVGFLKRLNEADPDNKRHLVQFLGNFEHKYHFCMVFEDMKMNLRDLMKTVSGGGFALKAVKSYAHQMFTGLKLLKDCQILHADLKPDNILVSHDDKTVKLCDLGTAIDIRDNNEPTQYLVSRFYRSPEIILGMEKTYGVDMWAIGCTLFEIWTGKILFTGNSNNQMLKSMMENMGFFTEKYLKKGDPNMVAQHFFFPPLQFASREVDEFGQQRLRPLDPWKKPPKDIRTRVFNAAKNIVKDRPTDVELNEFVDLLQACLNPNMDKRITPEQALEHKFCKKSRPTTHAAPRSGKLTTGSGGAFKPKMVKPMSARPTIIKPGPAKYGFSLKK</sequence>
<dbReference type="EMBL" id="MCFA01000258">
    <property type="protein sequence ID" value="ORX96384.1"/>
    <property type="molecule type" value="Genomic_DNA"/>
</dbReference>
<name>A0A1Y1YFK5_9PLEO</name>
<dbReference type="Gene3D" id="1.10.510.10">
    <property type="entry name" value="Transferase(Phosphotransferase) domain 1"/>
    <property type="match status" value="1"/>
</dbReference>
<dbReference type="Pfam" id="PF00069">
    <property type="entry name" value="Pkinase"/>
    <property type="match status" value="1"/>
</dbReference>
<dbReference type="GO" id="GO:0004674">
    <property type="term" value="F:protein serine/threonine kinase activity"/>
    <property type="evidence" value="ECO:0007669"/>
    <property type="project" value="UniProtKB-KW"/>
</dbReference>
<proteinExistence type="predicted"/>
<dbReference type="InterPro" id="IPR017441">
    <property type="entry name" value="Protein_kinase_ATP_BS"/>
</dbReference>
<dbReference type="InterPro" id="IPR000719">
    <property type="entry name" value="Prot_kinase_dom"/>
</dbReference>
<evidence type="ECO:0000256" key="5">
    <source>
        <dbReference type="ARBA" id="ARBA00022840"/>
    </source>
</evidence>
<evidence type="ECO:0000259" key="8">
    <source>
        <dbReference type="PROSITE" id="PS50011"/>
    </source>
</evidence>
<dbReference type="PROSITE" id="PS00107">
    <property type="entry name" value="PROTEIN_KINASE_ATP"/>
    <property type="match status" value="1"/>
</dbReference>
<dbReference type="PROSITE" id="PS00108">
    <property type="entry name" value="PROTEIN_KINASE_ST"/>
    <property type="match status" value="1"/>
</dbReference>
<evidence type="ECO:0000256" key="6">
    <source>
        <dbReference type="PROSITE-ProRule" id="PRU10141"/>
    </source>
</evidence>
<dbReference type="OrthoDB" id="9332038at2759"/>
<organism evidence="9 10">
    <name type="scientific">Clohesyomyces aquaticus</name>
    <dbReference type="NCBI Taxonomy" id="1231657"/>
    <lineage>
        <taxon>Eukaryota</taxon>
        <taxon>Fungi</taxon>
        <taxon>Dikarya</taxon>
        <taxon>Ascomycota</taxon>
        <taxon>Pezizomycotina</taxon>
        <taxon>Dothideomycetes</taxon>
        <taxon>Pleosporomycetidae</taxon>
        <taxon>Pleosporales</taxon>
        <taxon>Lindgomycetaceae</taxon>
        <taxon>Clohesyomyces</taxon>
    </lineage>
</organism>
<feature type="region of interest" description="Disordered" evidence="7">
    <location>
        <begin position="1"/>
        <end position="95"/>
    </location>
</feature>
<dbReference type="SUPFAM" id="SSF56112">
    <property type="entry name" value="Protein kinase-like (PK-like)"/>
    <property type="match status" value="1"/>
</dbReference>
<dbReference type="AlphaFoldDB" id="A0A1Y1YFK5"/>
<keyword evidence="4 9" id="KW-0418">Kinase</keyword>
<keyword evidence="5 6" id="KW-0067">ATP-binding</keyword>
<keyword evidence="10" id="KW-1185">Reference proteome</keyword>
<reference evidence="9 10" key="1">
    <citation type="submission" date="2016-07" db="EMBL/GenBank/DDBJ databases">
        <title>Pervasive Adenine N6-methylation of Active Genes in Fungi.</title>
        <authorList>
            <consortium name="DOE Joint Genome Institute"/>
            <person name="Mondo S.J."/>
            <person name="Dannebaum R.O."/>
            <person name="Kuo R.C."/>
            <person name="Labutti K."/>
            <person name="Haridas S."/>
            <person name="Kuo A."/>
            <person name="Salamov A."/>
            <person name="Ahrendt S.R."/>
            <person name="Lipzen A."/>
            <person name="Sullivan W."/>
            <person name="Andreopoulos W.B."/>
            <person name="Clum A."/>
            <person name="Lindquist E."/>
            <person name="Daum C."/>
            <person name="Ramamoorthy G.K."/>
            <person name="Gryganskyi A."/>
            <person name="Culley D."/>
            <person name="Magnuson J.K."/>
            <person name="James T.Y."/>
            <person name="O'Malley M.A."/>
            <person name="Stajich J.E."/>
            <person name="Spatafora J.W."/>
            <person name="Visel A."/>
            <person name="Grigoriev I.V."/>
        </authorList>
    </citation>
    <scope>NUCLEOTIDE SEQUENCE [LARGE SCALE GENOMIC DNA]</scope>
    <source>
        <strain evidence="9 10">CBS 115471</strain>
    </source>
</reference>
<evidence type="ECO:0000256" key="2">
    <source>
        <dbReference type="ARBA" id="ARBA00022679"/>
    </source>
</evidence>
<feature type="binding site" evidence="6">
    <location>
        <position position="189"/>
    </location>
    <ligand>
        <name>ATP</name>
        <dbReference type="ChEBI" id="CHEBI:30616"/>
    </ligand>
</feature>
<dbReference type="PANTHER" id="PTHR24058:SF103">
    <property type="entry name" value="SERINE_THREONINE-PROTEIN KINASE PRP4 HOMOLOG"/>
    <property type="match status" value="1"/>
</dbReference>
<dbReference type="InterPro" id="IPR011009">
    <property type="entry name" value="Kinase-like_dom_sf"/>
</dbReference>
<feature type="region of interest" description="Disordered" evidence="7">
    <location>
        <begin position="483"/>
        <end position="517"/>
    </location>
</feature>
<dbReference type="SMART" id="SM00220">
    <property type="entry name" value="S_TKc"/>
    <property type="match status" value="1"/>
</dbReference>
<evidence type="ECO:0000256" key="3">
    <source>
        <dbReference type="ARBA" id="ARBA00022741"/>
    </source>
</evidence>
<feature type="compositionally biased region" description="Low complexity" evidence="7">
    <location>
        <begin position="33"/>
        <end position="50"/>
    </location>
</feature>
<dbReference type="GO" id="GO:0005524">
    <property type="term" value="F:ATP binding"/>
    <property type="evidence" value="ECO:0007669"/>
    <property type="project" value="UniProtKB-UniRule"/>
</dbReference>
<feature type="compositionally biased region" description="Polar residues" evidence="7">
    <location>
        <begin position="65"/>
        <end position="89"/>
    </location>
</feature>
<dbReference type="STRING" id="1231657.A0A1Y1YFK5"/>
<gene>
    <name evidence="9" type="ORF">BCR34DRAFT_628838</name>
</gene>
<dbReference type="InterPro" id="IPR050494">
    <property type="entry name" value="Ser_Thr_dual-spec_kinase"/>
</dbReference>
<dbReference type="InterPro" id="IPR008271">
    <property type="entry name" value="Ser/Thr_kinase_AS"/>
</dbReference>
<comment type="caution">
    <text evidence="9">The sequence shown here is derived from an EMBL/GenBank/DDBJ whole genome shotgun (WGS) entry which is preliminary data.</text>
</comment>
<evidence type="ECO:0000256" key="1">
    <source>
        <dbReference type="ARBA" id="ARBA00022527"/>
    </source>
</evidence>
<keyword evidence="2" id="KW-0808">Transferase</keyword>
<protein>
    <submittedName>
        <fullName evidence="9">Kinase-like domain-containing protein</fullName>
    </submittedName>
</protein>
<accession>A0A1Y1YFK5</accession>
<dbReference type="PANTHER" id="PTHR24058">
    <property type="entry name" value="DUAL SPECIFICITY PROTEIN KINASE"/>
    <property type="match status" value="1"/>
</dbReference>
<keyword evidence="1" id="KW-0723">Serine/threonine-protein kinase</keyword>
<evidence type="ECO:0000256" key="4">
    <source>
        <dbReference type="ARBA" id="ARBA00022777"/>
    </source>
</evidence>